<reference evidence="1" key="1">
    <citation type="journal article" date="2015" name="Nature">
        <title>Complex archaea that bridge the gap between prokaryotes and eukaryotes.</title>
        <authorList>
            <person name="Spang A."/>
            <person name="Saw J.H."/>
            <person name="Jorgensen S.L."/>
            <person name="Zaremba-Niedzwiedzka K."/>
            <person name="Martijn J."/>
            <person name="Lind A.E."/>
            <person name="van Eijk R."/>
            <person name="Schleper C."/>
            <person name="Guy L."/>
            <person name="Ettema T.J."/>
        </authorList>
    </citation>
    <scope>NUCLEOTIDE SEQUENCE</scope>
</reference>
<dbReference type="EMBL" id="LAZR01057259">
    <property type="protein sequence ID" value="KKK72424.1"/>
    <property type="molecule type" value="Genomic_DNA"/>
</dbReference>
<evidence type="ECO:0000313" key="1">
    <source>
        <dbReference type="EMBL" id="KKK72424.1"/>
    </source>
</evidence>
<dbReference type="AlphaFoldDB" id="A0A0F9A1D6"/>
<name>A0A0F9A1D6_9ZZZZ</name>
<organism evidence="1">
    <name type="scientific">marine sediment metagenome</name>
    <dbReference type="NCBI Taxonomy" id="412755"/>
    <lineage>
        <taxon>unclassified sequences</taxon>
        <taxon>metagenomes</taxon>
        <taxon>ecological metagenomes</taxon>
    </lineage>
</organism>
<gene>
    <name evidence="1" type="ORF">LCGC14_2903980</name>
</gene>
<sequence>MAIQIGDAILNITGDTAGLNKAFAGMRKSALIG</sequence>
<comment type="caution">
    <text evidence="1">The sequence shown here is derived from an EMBL/GenBank/DDBJ whole genome shotgun (WGS) entry which is preliminary data.</text>
</comment>
<proteinExistence type="predicted"/>
<accession>A0A0F9A1D6</accession>
<feature type="non-terminal residue" evidence="1">
    <location>
        <position position="33"/>
    </location>
</feature>
<protein>
    <submittedName>
        <fullName evidence="1">Uncharacterized protein</fullName>
    </submittedName>
</protein>